<evidence type="ECO:0000313" key="3">
    <source>
        <dbReference type="Proteomes" id="UP000053268"/>
    </source>
</evidence>
<dbReference type="GO" id="GO:0005634">
    <property type="term" value="C:nucleus"/>
    <property type="evidence" value="ECO:0007669"/>
    <property type="project" value="TreeGrafter"/>
</dbReference>
<protein>
    <recommendedName>
        <fullName evidence="1">Nucleolus and neural progenitor protein-like N-terminal domain-containing protein</fullName>
    </recommendedName>
</protein>
<sequence>MLEPWNNRNLLPPPVQTCYCDEKIDIRYLKQACTNAVNILSKQSPLHNESALLSRFIYKYDKKFRNDIGYRIFKKINTTLRRYLMLNVMKDIENFASVLPIETDEYLPTRQMLQYVLVRLVSFSKLMLRISVCCKQAAIFYLDRVKRGESHWMSLMPYALLSRIWSLSNVLLQHSCSWYAQMYPFLENLQLKGLPFLPDGYELPVNLLDWLDLKNLENLGRFHWAHKEVIKVDQILNEDSESNTMDSLMMYINEINKDNEQIEMKSLPSEHIHETPVHTIEKYVDKGEVISREYFKGVDSGEAISREHFNSVEKGEAMASKEHFKSFFEPPKKEVKAKKGAYYHSLDRVTNTKTLAEFVNKEETYRYEQNTMSLTTHLTFMQWQALKSLLLRLCEDNLSNNRKIQRKFLQIWKKKCVEIS</sequence>
<proteinExistence type="predicted"/>
<dbReference type="Proteomes" id="UP000053268">
    <property type="component" value="Unassembled WGS sequence"/>
</dbReference>
<dbReference type="PANTHER" id="PTHR34761">
    <property type="entry name" value="NUCLEOLUS AND NEURAL PROGENITOR PROTEIN"/>
    <property type="match status" value="1"/>
</dbReference>
<keyword evidence="3" id="KW-1185">Reference proteome</keyword>
<reference evidence="2 3" key="1">
    <citation type="journal article" date="2015" name="Nat. Commun.">
        <title>Outbred genome sequencing and CRISPR/Cas9 gene editing in butterflies.</title>
        <authorList>
            <person name="Li X."/>
            <person name="Fan D."/>
            <person name="Zhang W."/>
            <person name="Liu G."/>
            <person name="Zhang L."/>
            <person name="Zhao L."/>
            <person name="Fang X."/>
            <person name="Chen L."/>
            <person name="Dong Y."/>
            <person name="Chen Y."/>
            <person name="Ding Y."/>
            <person name="Zhao R."/>
            <person name="Feng M."/>
            <person name="Zhu Y."/>
            <person name="Feng Y."/>
            <person name="Jiang X."/>
            <person name="Zhu D."/>
            <person name="Xiang H."/>
            <person name="Feng X."/>
            <person name="Li S."/>
            <person name="Wang J."/>
            <person name="Zhang G."/>
            <person name="Kronforst M.R."/>
            <person name="Wang W."/>
        </authorList>
    </citation>
    <scope>NUCLEOTIDE SEQUENCE [LARGE SCALE GENOMIC DNA]</scope>
    <source>
        <strain evidence="2">Ya'a_city_454_Px</strain>
        <tissue evidence="2">Whole body</tissue>
    </source>
</reference>
<accession>A0A194Q036</accession>
<dbReference type="EMBL" id="KQ459592">
    <property type="protein sequence ID" value="KPI96780.1"/>
    <property type="molecule type" value="Genomic_DNA"/>
</dbReference>
<name>A0A194Q036_PAPXU</name>
<dbReference type="InterPro" id="IPR027951">
    <property type="entry name" value="Nepro_N"/>
</dbReference>
<evidence type="ECO:0000313" key="2">
    <source>
        <dbReference type="EMBL" id="KPI96780.1"/>
    </source>
</evidence>
<evidence type="ECO:0000259" key="1">
    <source>
        <dbReference type="Pfam" id="PF14780"/>
    </source>
</evidence>
<dbReference type="GO" id="GO:0045747">
    <property type="term" value="P:positive regulation of Notch signaling pathway"/>
    <property type="evidence" value="ECO:0007669"/>
    <property type="project" value="TreeGrafter"/>
</dbReference>
<gene>
    <name evidence="2" type="ORF">RR46_04905</name>
</gene>
<dbReference type="InterPro" id="IPR052835">
    <property type="entry name" value="Nepro"/>
</dbReference>
<feature type="domain" description="Nucleolus and neural progenitor protein-like N-terminal" evidence="1">
    <location>
        <begin position="5"/>
        <end position="183"/>
    </location>
</feature>
<dbReference type="PANTHER" id="PTHR34761:SF1">
    <property type="entry name" value="NUCLEOLUS AND NEURAL PROGENITOR PROTEIN"/>
    <property type="match status" value="1"/>
</dbReference>
<dbReference type="AlphaFoldDB" id="A0A194Q036"/>
<dbReference type="STRING" id="66420.A0A194Q036"/>
<dbReference type="Pfam" id="PF14780">
    <property type="entry name" value="NEPRO_N"/>
    <property type="match status" value="1"/>
</dbReference>
<organism evidence="2 3">
    <name type="scientific">Papilio xuthus</name>
    <name type="common">Asian swallowtail butterfly</name>
    <dbReference type="NCBI Taxonomy" id="66420"/>
    <lineage>
        <taxon>Eukaryota</taxon>
        <taxon>Metazoa</taxon>
        <taxon>Ecdysozoa</taxon>
        <taxon>Arthropoda</taxon>
        <taxon>Hexapoda</taxon>
        <taxon>Insecta</taxon>
        <taxon>Pterygota</taxon>
        <taxon>Neoptera</taxon>
        <taxon>Endopterygota</taxon>
        <taxon>Lepidoptera</taxon>
        <taxon>Glossata</taxon>
        <taxon>Ditrysia</taxon>
        <taxon>Papilionoidea</taxon>
        <taxon>Papilionidae</taxon>
        <taxon>Papilioninae</taxon>
        <taxon>Papilio</taxon>
    </lineage>
</organism>